<keyword evidence="8 10" id="KW-0520">NAD</keyword>
<keyword evidence="4" id="KW-0276">Fatty acid metabolism</keyword>
<keyword evidence="3 8" id="KW-0444">Lipid biosynthesis</keyword>
<keyword evidence="7 8" id="KW-0275">Fatty acid biosynthesis</keyword>
<keyword evidence="6" id="KW-0443">Lipid metabolism</keyword>
<dbReference type="AlphaFoldDB" id="A0A7X1EBA6"/>
<dbReference type="Gene3D" id="3.40.50.720">
    <property type="entry name" value="NAD(P)-binding Rossmann-like Domain"/>
    <property type="match status" value="1"/>
</dbReference>
<evidence type="ECO:0000256" key="9">
    <source>
        <dbReference type="PIRSR" id="PIRSR000094-2"/>
    </source>
</evidence>
<evidence type="ECO:0000256" key="4">
    <source>
        <dbReference type="ARBA" id="ARBA00022832"/>
    </source>
</evidence>
<feature type="binding site" evidence="10">
    <location>
        <position position="161"/>
    </location>
    <ligand>
        <name>NAD(+)</name>
        <dbReference type="ChEBI" id="CHEBI:57540"/>
    </ligand>
</feature>
<dbReference type="GO" id="GO:0004318">
    <property type="term" value="F:enoyl-[acyl-carrier-protein] reductase (NADH) activity"/>
    <property type="evidence" value="ECO:0007669"/>
    <property type="project" value="UniProtKB-EC"/>
</dbReference>
<accession>A0A7X1EBA6</accession>
<dbReference type="InterPro" id="IPR014358">
    <property type="entry name" value="Enoyl-ACP_Rdtase_NADH"/>
</dbReference>
<dbReference type="SUPFAM" id="SSF51735">
    <property type="entry name" value="NAD(P)-binding Rossmann-fold domains"/>
    <property type="match status" value="1"/>
</dbReference>
<protein>
    <recommendedName>
        <fullName evidence="8">Enoyl-[acyl-carrier-protein] reductase [NADH]</fullName>
        <ecNumber evidence="8">1.3.1.9</ecNumber>
    </recommendedName>
</protein>
<sequence length="273" mass="29676">MGFLNLEGKKFLVMGVANRKSVAWFIAKTLEEEGATVIYSVRSEARKETTAKLLKDKPVYVCDVENKEEVLKLAEDVGSDFGTLDGLVHSIAFANYSEGFKPFHETKREDFLQATAISAFSLVEVSNAFKPYLSKTASVVAISISSLTITAENYGYMSPVKAALDSSIRFLAKSFSKDTAVRFNTVNPGTLKTSASAGIPGYLESYLFSEKLTFRKQALNTQEVANAAVFLLSDRSSGMNGTGLTLDAGMGINYFDAEVVKLAMRPEEKGGES</sequence>
<proteinExistence type="inferred from homology"/>
<dbReference type="RefSeq" id="WP_185661473.1">
    <property type="nucleotide sequence ID" value="NZ_CAWPOO010000013.1"/>
</dbReference>
<dbReference type="EMBL" id="JACHVC010000013">
    <property type="protein sequence ID" value="MBC2607597.1"/>
    <property type="molecule type" value="Genomic_DNA"/>
</dbReference>
<dbReference type="Pfam" id="PF13561">
    <property type="entry name" value="adh_short_C2"/>
    <property type="match status" value="1"/>
</dbReference>
<evidence type="ECO:0000313" key="11">
    <source>
        <dbReference type="EMBL" id="MBC2607597.1"/>
    </source>
</evidence>
<comment type="pathway">
    <text evidence="1">Lipid metabolism; fatty acid biosynthesis.</text>
</comment>
<dbReference type="InterPro" id="IPR002347">
    <property type="entry name" value="SDR_fam"/>
</dbReference>
<dbReference type="GO" id="GO:0006633">
    <property type="term" value="P:fatty acid biosynthetic process"/>
    <property type="evidence" value="ECO:0007669"/>
    <property type="project" value="UniProtKB-KW"/>
</dbReference>
<evidence type="ECO:0000256" key="5">
    <source>
        <dbReference type="ARBA" id="ARBA00023002"/>
    </source>
</evidence>
<dbReference type="EC" id="1.3.1.9" evidence="8"/>
<comment type="similarity">
    <text evidence="2 8">Belongs to the short-chain dehydrogenases/reductases (SDR) family. FabI subfamily.</text>
</comment>
<evidence type="ECO:0000313" key="12">
    <source>
        <dbReference type="Proteomes" id="UP000526501"/>
    </source>
</evidence>
<dbReference type="PRINTS" id="PR00081">
    <property type="entry name" value="GDHRDH"/>
</dbReference>
<gene>
    <name evidence="11" type="ORF">H5P27_16210</name>
</gene>
<evidence type="ECO:0000256" key="8">
    <source>
        <dbReference type="PIRNR" id="PIRNR000094"/>
    </source>
</evidence>
<evidence type="ECO:0000256" key="6">
    <source>
        <dbReference type="ARBA" id="ARBA00023098"/>
    </source>
</evidence>
<keyword evidence="12" id="KW-1185">Reference proteome</keyword>
<feature type="binding site" evidence="10">
    <location>
        <position position="15"/>
    </location>
    <ligand>
        <name>NAD(+)</name>
        <dbReference type="ChEBI" id="CHEBI:57540"/>
    </ligand>
</feature>
<dbReference type="Proteomes" id="UP000526501">
    <property type="component" value="Unassembled WGS sequence"/>
</dbReference>
<dbReference type="PANTHER" id="PTHR43159:SF2">
    <property type="entry name" value="ENOYL-[ACYL-CARRIER-PROTEIN] REDUCTASE [NADH], CHLOROPLASTIC"/>
    <property type="match status" value="1"/>
</dbReference>
<name>A0A7X1EBA6_9BACT</name>
<dbReference type="PIRSF" id="PIRSF000094">
    <property type="entry name" value="Enoyl-ACP_rdct"/>
    <property type="match status" value="1"/>
</dbReference>
<dbReference type="InterPro" id="IPR036291">
    <property type="entry name" value="NAD(P)-bd_dom_sf"/>
</dbReference>
<evidence type="ECO:0000256" key="7">
    <source>
        <dbReference type="ARBA" id="ARBA00023160"/>
    </source>
</evidence>
<evidence type="ECO:0000256" key="1">
    <source>
        <dbReference type="ARBA" id="ARBA00005194"/>
    </source>
</evidence>
<feature type="binding site" evidence="9">
    <location>
        <position position="94"/>
    </location>
    <ligand>
        <name>substrate</name>
    </ligand>
</feature>
<feature type="binding site" evidence="10">
    <location>
        <position position="91"/>
    </location>
    <ligand>
        <name>NAD(+)</name>
        <dbReference type="ChEBI" id="CHEBI:57540"/>
    </ligand>
</feature>
<evidence type="ECO:0000256" key="2">
    <source>
        <dbReference type="ARBA" id="ARBA00009233"/>
    </source>
</evidence>
<reference evidence="11 12" key="1">
    <citation type="submission" date="2020-07" db="EMBL/GenBank/DDBJ databases">
        <authorList>
            <person name="Feng X."/>
        </authorList>
    </citation>
    <scope>NUCLEOTIDE SEQUENCE [LARGE SCALE GENOMIC DNA]</scope>
    <source>
        <strain evidence="11 12">JCM23202</strain>
    </source>
</reference>
<evidence type="ECO:0000256" key="10">
    <source>
        <dbReference type="PIRSR" id="PIRSR000094-3"/>
    </source>
</evidence>
<evidence type="ECO:0000256" key="3">
    <source>
        <dbReference type="ARBA" id="ARBA00022516"/>
    </source>
</evidence>
<organism evidence="11 12">
    <name type="scientific">Pelagicoccus albus</name>
    <dbReference type="NCBI Taxonomy" id="415222"/>
    <lineage>
        <taxon>Bacteria</taxon>
        <taxon>Pseudomonadati</taxon>
        <taxon>Verrucomicrobiota</taxon>
        <taxon>Opitutia</taxon>
        <taxon>Puniceicoccales</taxon>
        <taxon>Pelagicoccaceae</taxon>
        <taxon>Pelagicoccus</taxon>
    </lineage>
</organism>
<dbReference type="PANTHER" id="PTHR43159">
    <property type="entry name" value="ENOYL-[ACYL-CARRIER-PROTEIN] REDUCTASE"/>
    <property type="match status" value="1"/>
</dbReference>
<comment type="caution">
    <text evidence="11">The sequence shown here is derived from an EMBL/GenBank/DDBJ whole genome shotgun (WGS) entry which is preliminary data.</text>
</comment>
<keyword evidence="5 8" id="KW-0560">Oxidoreductase</keyword>
<comment type="catalytic activity">
    <reaction evidence="8">
        <text>a 2,3-saturated acyl-[ACP] + NAD(+) = a (2E)-enoyl-[ACP] + NADH + H(+)</text>
        <dbReference type="Rhea" id="RHEA:10240"/>
        <dbReference type="Rhea" id="RHEA-COMP:9925"/>
        <dbReference type="Rhea" id="RHEA-COMP:9926"/>
        <dbReference type="ChEBI" id="CHEBI:15378"/>
        <dbReference type="ChEBI" id="CHEBI:57540"/>
        <dbReference type="ChEBI" id="CHEBI:57945"/>
        <dbReference type="ChEBI" id="CHEBI:78784"/>
        <dbReference type="ChEBI" id="CHEBI:78785"/>
        <dbReference type="EC" id="1.3.1.9"/>
    </reaction>
</comment>
<feature type="binding site" evidence="10">
    <location>
        <begin position="63"/>
        <end position="64"/>
    </location>
    <ligand>
        <name>NAD(+)</name>
        <dbReference type="ChEBI" id="CHEBI:57540"/>
    </ligand>
</feature>